<reference evidence="2 3" key="1">
    <citation type="submission" date="2015-01" db="EMBL/GenBank/DDBJ databases">
        <title>The Genome Sequence of Ochroconis gallopava CBS43764.</title>
        <authorList>
            <consortium name="The Broad Institute Genomics Platform"/>
            <person name="Cuomo C."/>
            <person name="de Hoog S."/>
            <person name="Gorbushina A."/>
            <person name="Stielow B."/>
            <person name="Teixiera M."/>
            <person name="Abouelleil A."/>
            <person name="Chapman S.B."/>
            <person name="Priest M."/>
            <person name="Young S.K."/>
            <person name="Wortman J."/>
            <person name="Nusbaum C."/>
            <person name="Birren B."/>
        </authorList>
    </citation>
    <scope>NUCLEOTIDE SEQUENCE [LARGE SCALE GENOMIC DNA]</scope>
    <source>
        <strain evidence="2 3">CBS 43764</strain>
    </source>
</reference>
<feature type="region of interest" description="Disordered" evidence="1">
    <location>
        <begin position="15"/>
        <end position="55"/>
    </location>
</feature>
<dbReference type="InParanoid" id="A0A0D2AEW6"/>
<dbReference type="InterPro" id="IPR016181">
    <property type="entry name" value="Acyl_CoA_acyltransferase"/>
</dbReference>
<feature type="region of interest" description="Disordered" evidence="1">
    <location>
        <begin position="150"/>
        <end position="178"/>
    </location>
</feature>
<evidence type="ECO:0000313" key="2">
    <source>
        <dbReference type="EMBL" id="KIW04980.1"/>
    </source>
</evidence>
<feature type="compositionally biased region" description="Polar residues" evidence="1">
    <location>
        <begin position="15"/>
        <end position="24"/>
    </location>
</feature>
<dbReference type="STRING" id="253628.A0A0D2AEW6"/>
<feature type="compositionally biased region" description="Basic and acidic residues" evidence="1">
    <location>
        <begin position="87"/>
        <end position="108"/>
    </location>
</feature>
<dbReference type="SUPFAM" id="SSF55729">
    <property type="entry name" value="Acyl-CoA N-acyltransferases (Nat)"/>
    <property type="match status" value="1"/>
</dbReference>
<dbReference type="RefSeq" id="XP_016214849.1">
    <property type="nucleotide sequence ID" value="XM_016357445.1"/>
</dbReference>
<proteinExistence type="predicted"/>
<feature type="region of interest" description="Disordered" evidence="1">
    <location>
        <begin position="67"/>
        <end position="110"/>
    </location>
</feature>
<protein>
    <recommendedName>
        <fullName evidence="4">N-acetyltransferase domain-containing protein</fullName>
    </recommendedName>
</protein>
<accession>A0A0D2AEW6</accession>
<evidence type="ECO:0000256" key="1">
    <source>
        <dbReference type="SAM" id="MobiDB-lite"/>
    </source>
</evidence>
<evidence type="ECO:0000313" key="3">
    <source>
        <dbReference type="Proteomes" id="UP000053259"/>
    </source>
</evidence>
<dbReference type="GeneID" id="27312115"/>
<dbReference type="HOGENOM" id="CLU_361384_0_0_1"/>
<organism evidence="2 3">
    <name type="scientific">Verruconis gallopava</name>
    <dbReference type="NCBI Taxonomy" id="253628"/>
    <lineage>
        <taxon>Eukaryota</taxon>
        <taxon>Fungi</taxon>
        <taxon>Dikarya</taxon>
        <taxon>Ascomycota</taxon>
        <taxon>Pezizomycotina</taxon>
        <taxon>Dothideomycetes</taxon>
        <taxon>Pleosporomycetidae</taxon>
        <taxon>Venturiales</taxon>
        <taxon>Sympoventuriaceae</taxon>
        <taxon>Verruconis</taxon>
    </lineage>
</organism>
<dbReference type="CDD" id="cd04301">
    <property type="entry name" value="NAT_SF"/>
    <property type="match status" value="1"/>
</dbReference>
<dbReference type="VEuPathDB" id="FungiDB:PV09_04142"/>
<gene>
    <name evidence="2" type="ORF">PV09_04142</name>
</gene>
<feature type="compositionally biased region" description="Basic and acidic residues" evidence="1">
    <location>
        <begin position="45"/>
        <end position="55"/>
    </location>
</feature>
<dbReference type="EMBL" id="KN847539">
    <property type="protein sequence ID" value="KIW04980.1"/>
    <property type="molecule type" value="Genomic_DNA"/>
</dbReference>
<dbReference type="AlphaFoldDB" id="A0A0D2AEW6"/>
<sequence length="774" mass="88879">MISSYIPIHLRFSSGESSELSPHNVNKEASSDSVDGHVSINNGSHSRDFKEIPDINDESHVKTRFMEKEGHKHVAAPSDAKSAGRTSRGEKESGNAEKCSKTSTEEKITSAQTRIQFKLLSEPLDPRSSPRLPISNTRLVLARSITANSTVRRRDNSKGNMTDIRPASREDFPGSKLNQRSANEDLMNKKTAGSHFELNSSKIPNTKSIIRLKPLQPPETSRPFHIRSVVAHKNEGTTSSRNEYIRAYKKYYILKESKIYQAPQMRKPGGWLTRAERKAISRTLVDFQSLGGATEVPYNDRGWAISPDIDWNSPNQLLDWEGKILPPPVEWDGRRPCERDNWCDFIFEYIRESQPWFVKSGGEAKYESCCVVDTNRELFRASENGEIAPRDWIVETVENQPLQSFWRFFFKIPPAPIDLEDVGDDPFWLRYVHGSSMLLPYDHGDFLCEPVTDSGETTEEQEAYRLWMRSKKQTSNLLIIEFLGKRREEGGERRYLQRKQKLVRRKAERKLKIVPPPNSNRPKVKIYLRPVNIKTDSQGVYDIYEHYANNTAYASELRAPELKEMIGRLHKIEATALPMIVAIEGSKLSKQRDPMSYRCVEKILGFAFANEDAGCRTQMSHVVNLETYVHKDYQKKGIGKTLLDRMLYLLDPLYHCVSDVPWEPPTDKPEFCTPGGGRVVGTLRIVLYYGVDERARCVWIREWLSRYEFQMEADFSRCGMKLNQWYLPTFSTELIIADPCQDASSHLPTSDWAPARSESRRAIISMRFRGMSRM</sequence>
<keyword evidence="3" id="KW-1185">Reference proteome</keyword>
<evidence type="ECO:0008006" key="4">
    <source>
        <dbReference type="Google" id="ProtNLM"/>
    </source>
</evidence>
<dbReference type="Proteomes" id="UP000053259">
    <property type="component" value="Unassembled WGS sequence"/>
</dbReference>
<dbReference type="OrthoDB" id="2129362at2759"/>
<feature type="compositionally biased region" description="Polar residues" evidence="1">
    <location>
        <begin position="31"/>
        <end position="44"/>
    </location>
</feature>
<dbReference type="Gene3D" id="3.40.630.30">
    <property type="match status" value="1"/>
</dbReference>
<name>A0A0D2AEW6_9PEZI</name>